<comment type="caution">
    <text evidence="1">The sequence shown here is derived from an EMBL/GenBank/DDBJ whole genome shotgun (WGS) entry which is preliminary data.</text>
</comment>
<accession>A0A4Q4KL73</accession>
<proteinExistence type="predicted"/>
<protein>
    <submittedName>
        <fullName evidence="1">Uncharacterized protein</fullName>
    </submittedName>
</protein>
<dbReference type="RefSeq" id="WP_130093572.1">
    <property type="nucleotide sequence ID" value="NZ_SETE01000003.1"/>
</dbReference>
<gene>
    <name evidence="1" type="ORF">ERX46_09230</name>
</gene>
<sequence>MRNLFLITFLFASFFFYSNEVKLELPNSIQNTDTLSLQKDTSIVIYPDVEAEFLGGSSRMMKYFIENLEYHKMETSKTLQ</sequence>
<dbReference type="AlphaFoldDB" id="A0A4Q4KL73"/>
<keyword evidence="2" id="KW-1185">Reference proteome</keyword>
<evidence type="ECO:0000313" key="2">
    <source>
        <dbReference type="Proteomes" id="UP000293952"/>
    </source>
</evidence>
<evidence type="ECO:0000313" key="1">
    <source>
        <dbReference type="EMBL" id="RYM34131.1"/>
    </source>
</evidence>
<dbReference type="Proteomes" id="UP000293952">
    <property type="component" value="Unassembled WGS sequence"/>
</dbReference>
<dbReference type="EMBL" id="SETE01000003">
    <property type="protein sequence ID" value="RYM34131.1"/>
    <property type="molecule type" value="Genomic_DNA"/>
</dbReference>
<name>A0A4Q4KL73_9FLAO</name>
<reference evidence="1 2" key="1">
    <citation type="submission" date="2019-02" db="EMBL/GenBank/DDBJ databases">
        <title>Genome sequence of the sea-ice species Brumimicrobium glaciale.</title>
        <authorList>
            <person name="Bowman J.P."/>
        </authorList>
    </citation>
    <scope>NUCLEOTIDE SEQUENCE [LARGE SCALE GENOMIC DNA]</scope>
    <source>
        <strain evidence="1 2">IC156</strain>
    </source>
</reference>
<organism evidence="1 2">
    <name type="scientific">Brumimicrobium glaciale</name>
    <dbReference type="NCBI Taxonomy" id="200475"/>
    <lineage>
        <taxon>Bacteria</taxon>
        <taxon>Pseudomonadati</taxon>
        <taxon>Bacteroidota</taxon>
        <taxon>Flavobacteriia</taxon>
        <taxon>Flavobacteriales</taxon>
        <taxon>Crocinitomicaceae</taxon>
        <taxon>Brumimicrobium</taxon>
    </lineage>
</organism>